<evidence type="ECO:0000256" key="1">
    <source>
        <dbReference type="ARBA" id="ARBA00005405"/>
    </source>
</evidence>
<evidence type="ECO:0000313" key="6">
    <source>
        <dbReference type="EMBL" id="KAJ0213719.1"/>
    </source>
</evidence>
<evidence type="ECO:0000256" key="3">
    <source>
        <dbReference type="ARBA" id="ARBA00022782"/>
    </source>
</evidence>
<name>A0A9R1VY58_LACSA</name>
<keyword evidence="2" id="KW-0217">Developmental protein</keyword>
<comment type="caution">
    <text evidence="6">The sequence shown here is derived from an EMBL/GenBank/DDBJ whole genome shotgun (WGS) entry which is preliminary data.</text>
</comment>
<dbReference type="Gramene" id="rna-gnl|WGS:NBSK|LSAT_4X80641_mrna">
    <property type="protein sequence ID" value="cds-PLY63641.1"/>
    <property type="gene ID" value="gene-LSAT_4X80641"/>
</dbReference>
<accession>A0A9R1VY58</accession>
<proteinExistence type="inferred from homology"/>
<dbReference type="PANTHER" id="PTHR33405">
    <property type="entry name" value="PROTEIN FLX-LIKE 2"/>
    <property type="match status" value="1"/>
</dbReference>
<dbReference type="OrthoDB" id="1902464at2759"/>
<sequence length="88" mass="10029">MAKNGHVVEENVTLQRELVAVKDEIHRLGQIIPKLHVEKDARATDLIDRGMKLEAELRDVEPLMADVGQLRSEFQKLTSLRQELSSQI</sequence>
<gene>
    <name evidence="6" type="ORF">LSAT_V11C400189200</name>
</gene>
<organism evidence="6 7">
    <name type="scientific">Lactuca sativa</name>
    <name type="common">Garden lettuce</name>
    <dbReference type="NCBI Taxonomy" id="4236"/>
    <lineage>
        <taxon>Eukaryota</taxon>
        <taxon>Viridiplantae</taxon>
        <taxon>Streptophyta</taxon>
        <taxon>Embryophyta</taxon>
        <taxon>Tracheophyta</taxon>
        <taxon>Spermatophyta</taxon>
        <taxon>Magnoliopsida</taxon>
        <taxon>eudicotyledons</taxon>
        <taxon>Gunneridae</taxon>
        <taxon>Pentapetalae</taxon>
        <taxon>asterids</taxon>
        <taxon>campanulids</taxon>
        <taxon>Asterales</taxon>
        <taxon>Asteraceae</taxon>
        <taxon>Cichorioideae</taxon>
        <taxon>Cichorieae</taxon>
        <taxon>Lactucinae</taxon>
        <taxon>Lactuca</taxon>
    </lineage>
</organism>
<dbReference type="GO" id="GO:0009908">
    <property type="term" value="P:flower development"/>
    <property type="evidence" value="ECO:0007669"/>
    <property type="project" value="UniProtKB-KW"/>
</dbReference>
<dbReference type="EMBL" id="NBSK02000004">
    <property type="protein sequence ID" value="KAJ0213719.1"/>
    <property type="molecule type" value="Genomic_DNA"/>
</dbReference>
<dbReference type="GO" id="GO:0030154">
    <property type="term" value="P:cell differentiation"/>
    <property type="evidence" value="ECO:0007669"/>
    <property type="project" value="UniProtKB-KW"/>
</dbReference>
<evidence type="ECO:0000256" key="2">
    <source>
        <dbReference type="ARBA" id="ARBA00022473"/>
    </source>
</evidence>
<dbReference type="Proteomes" id="UP000235145">
    <property type="component" value="Unassembled WGS sequence"/>
</dbReference>
<evidence type="ECO:0000313" key="7">
    <source>
        <dbReference type="Proteomes" id="UP000235145"/>
    </source>
</evidence>
<keyword evidence="4" id="KW-0175">Coiled coil</keyword>
<evidence type="ECO:0000256" key="5">
    <source>
        <dbReference type="ARBA" id="ARBA00023089"/>
    </source>
</evidence>
<keyword evidence="7" id="KW-1185">Reference proteome</keyword>
<keyword evidence="3" id="KW-0221">Differentiation</keyword>
<dbReference type="AlphaFoldDB" id="A0A9R1VY58"/>
<keyword evidence="5" id="KW-0287">Flowering</keyword>
<dbReference type="InterPro" id="IPR040353">
    <property type="entry name" value="FLX/FLX-like"/>
</dbReference>
<evidence type="ECO:0000256" key="4">
    <source>
        <dbReference type="ARBA" id="ARBA00023054"/>
    </source>
</evidence>
<protein>
    <submittedName>
        <fullName evidence="6">Uncharacterized protein</fullName>
    </submittedName>
</protein>
<dbReference type="PANTHER" id="PTHR33405:SF19">
    <property type="entry name" value="OS08G0430100 PROTEIN"/>
    <property type="match status" value="1"/>
</dbReference>
<comment type="similarity">
    <text evidence="1">Belongs to the FLX family.</text>
</comment>
<reference evidence="6 7" key="1">
    <citation type="journal article" date="2017" name="Nat. Commun.">
        <title>Genome assembly with in vitro proximity ligation data and whole-genome triplication in lettuce.</title>
        <authorList>
            <person name="Reyes-Chin-Wo S."/>
            <person name="Wang Z."/>
            <person name="Yang X."/>
            <person name="Kozik A."/>
            <person name="Arikit S."/>
            <person name="Song C."/>
            <person name="Xia L."/>
            <person name="Froenicke L."/>
            <person name="Lavelle D.O."/>
            <person name="Truco M.J."/>
            <person name="Xia R."/>
            <person name="Zhu S."/>
            <person name="Xu C."/>
            <person name="Xu H."/>
            <person name="Xu X."/>
            <person name="Cox K."/>
            <person name="Korf I."/>
            <person name="Meyers B.C."/>
            <person name="Michelmore R.W."/>
        </authorList>
    </citation>
    <scope>NUCLEOTIDE SEQUENCE [LARGE SCALE GENOMIC DNA]</scope>
    <source>
        <strain evidence="7">cv. Salinas</strain>
        <tissue evidence="6">Seedlings</tissue>
    </source>
</reference>